<comment type="caution">
    <text evidence="1">The sequence shown here is derived from an EMBL/GenBank/DDBJ whole genome shotgun (WGS) entry which is preliminary data.</text>
</comment>
<reference evidence="1 2" key="1">
    <citation type="journal article" date="2014" name="PLoS Genet.">
        <title>Phylogenetically driven sequencing of extremely halophilic archaea reveals strategies for static and dynamic osmo-response.</title>
        <authorList>
            <person name="Becker E.A."/>
            <person name="Seitzer P.M."/>
            <person name="Tritt A."/>
            <person name="Larsen D."/>
            <person name="Krusor M."/>
            <person name="Yao A.I."/>
            <person name="Wu D."/>
            <person name="Madern D."/>
            <person name="Eisen J.A."/>
            <person name="Darling A.E."/>
            <person name="Facciotti M.T."/>
        </authorList>
    </citation>
    <scope>NUCLEOTIDE SEQUENCE [LARGE SCALE GENOMIC DNA]</scope>
    <source>
        <strain evidence="1 2">DSM 5350</strain>
    </source>
</reference>
<feature type="non-terminal residue" evidence="1">
    <location>
        <position position="1"/>
    </location>
</feature>
<keyword evidence="2" id="KW-1185">Reference proteome</keyword>
<dbReference type="EMBL" id="AOMD01000030">
    <property type="protein sequence ID" value="EMA43454.1"/>
    <property type="molecule type" value="Genomic_DNA"/>
</dbReference>
<dbReference type="InParanoid" id="M0MFI7"/>
<dbReference type="AlphaFoldDB" id="M0MFI7"/>
<sequence>TYLRERCATERERIARIREDFAQPVVATIETRVEEVRGELLDEVAAELEIGVVATTGG</sequence>
<gene>
    <name evidence="1" type="ORF">C449_15807</name>
</gene>
<accession>M0MFI7</accession>
<evidence type="ECO:0000313" key="2">
    <source>
        <dbReference type="Proteomes" id="UP000011669"/>
    </source>
</evidence>
<proteinExistence type="predicted"/>
<evidence type="ECO:0000313" key="1">
    <source>
        <dbReference type="EMBL" id="EMA43454.1"/>
    </source>
</evidence>
<dbReference type="Proteomes" id="UP000011669">
    <property type="component" value="Unassembled WGS sequence"/>
</dbReference>
<protein>
    <submittedName>
        <fullName evidence="1">Arsenite-activated ATPase ArsA</fullName>
    </submittedName>
</protein>
<name>M0MFI7_9EURY</name>
<organism evidence="1 2">
    <name type="scientific">Halococcus saccharolyticus DSM 5350</name>
    <dbReference type="NCBI Taxonomy" id="1227455"/>
    <lineage>
        <taxon>Archaea</taxon>
        <taxon>Methanobacteriati</taxon>
        <taxon>Methanobacteriota</taxon>
        <taxon>Stenosarchaea group</taxon>
        <taxon>Halobacteria</taxon>
        <taxon>Halobacteriales</taxon>
        <taxon>Halococcaceae</taxon>
        <taxon>Halococcus</taxon>
    </lineage>
</organism>